<accession>A0A1E3QI36</accession>
<dbReference type="EMBL" id="KV454441">
    <property type="protein sequence ID" value="ODQ77300.1"/>
    <property type="molecule type" value="Genomic_DNA"/>
</dbReference>
<reference evidence="3" key="1">
    <citation type="submission" date="2016-05" db="EMBL/GenBank/DDBJ databases">
        <title>Comparative genomics of biotechnologically important yeasts.</title>
        <authorList>
            <consortium name="DOE Joint Genome Institute"/>
            <person name="Riley R."/>
            <person name="Haridas S."/>
            <person name="Wolfe K.H."/>
            <person name="Lopes M.R."/>
            <person name="Hittinger C.T."/>
            <person name="Goker M."/>
            <person name="Salamov A."/>
            <person name="Wisecaver J."/>
            <person name="Long T.M."/>
            <person name="Aerts A.L."/>
            <person name="Barry K."/>
            <person name="Choi C."/>
            <person name="Clum A."/>
            <person name="Coughlan A.Y."/>
            <person name="Deshpande S."/>
            <person name="Douglass A.P."/>
            <person name="Hanson S.J."/>
            <person name="Klenk H.-P."/>
            <person name="Labutti K."/>
            <person name="Lapidus A."/>
            <person name="Lindquist E."/>
            <person name="Lipzen A."/>
            <person name="Meier-Kolthoff J.P."/>
            <person name="Ohm R.A."/>
            <person name="Otillar R.P."/>
            <person name="Pangilinan J."/>
            <person name="Peng Y."/>
            <person name="Rokas A."/>
            <person name="Rosa C.A."/>
            <person name="Scheuner C."/>
            <person name="Sibirny A.A."/>
            <person name="Slot J.C."/>
            <person name="Stielow J.B."/>
            <person name="Sun H."/>
            <person name="Kurtzman C.P."/>
            <person name="Blackwell M."/>
            <person name="Grigoriev I.V."/>
            <person name="Jeffries T.W."/>
        </authorList>
    </citation>
    <scope>NUCLEOTIDE SEQUENCE [LARGE SCALE GENOMIC DNA]</scope>
    <source>
        <strain evidence="3">NRRL Y-12698</strain>
    </source>
</reference>
<proteinExistence type="predicted"/>
<dbReference type="RefSeq" id="XP_018982628.1">
    <property type="nucleotide sequence ID" value="XM_019133057.1"/>
</dbReference>
<keyword evidence="3" id="KW-1185">Reference proteome</keyword>
<evidence type="ECO:0000256" key="1">
    <source>
        <dbReference type="SAM" id="MobiDB-lite"/>
    </source>
</evidence>
<organism evidence="2 3">
    <name type="scientific">Babjeviella inositovora NRRL Y-12698</name>
    <dbReference type="NCBI Taxonomy" id="984486"/>
    <lineage>
        <taxon>Eukaryota</taxon>
        <taxon>Fungi</taxon>
        <taxon>Dikarya</taxon>
        <taxon>Ascomycota</taxon>
        <taxon>Saccharomycotina</taxon>
        <taxon>Pichiomycetes</taxon>
        <taxon>Serinales incertae sedis</taxon>
        <taxon>Babjeviella</taxon>
    </lineage>
</organism>
<name>A0A1E3QI36_9ASCO</name>
<feature type="region of interest" description="Disordered" evidence="1">
    <location>
        <begin position="90"/>
        <end position="133"/>
    </location>
</feature>
<protein>
    <submittedName>
        <fullName evidence="2">Uncharacterized protein</fullName>
    </submittedName>
</protein>
<sequence>MTPFLTKQGTGIHCQPIFWSIQVSAGSLPLVASFRSFELTELTSRNIERMAGVLIISTSPRHIVAALLPTIWREKKANKYLDLENAINRNKKRGSNGMENGCMEKGRKINRVGSDGDQGAKGNRSMKKSKRGQ</sequence>
<dbReference type="Proteomes" id="UP000094336">
    <property type="component" value="Unassembled WGS sequence"/>
</dbReference>
<evidence type="ECO:0000313" key="3">
    <source>
        <dbReference type="Proteomes" id="UP000094336"/>
    </source>
</evidence>
<feature type="compositionally biased region" description="Basic residues" evidence="1">
    <location>
        <begin position="124"/>
        <end position="133"/>
    </location>
</feature>
<dbReference type="GeneID" id="30150910"/>
<dbReference type="AlphaFoldDB" id="A0A1E3QI36"/>
<gene>
    <name evidence="2" type="ORF">BABINDRAFT_99998</name>
</gene>
<evidence type="ECO:0000313" key="2">
    <source>
        <dbReference type="EMBL" id="ODQ77300.1"/>
    </source>
</evidence>